<evidence type="ECO:0000256" key="1">
    <source>
        <dbReference type="ARBA" id="ARBA00002274"/>
    </source>
</evidence>
<evidence type="ECO:0000313" key="14">
    <source>
        <dbReference type="EMBL" id="TGL03018.1"/>
    </source>
</evidence>
<dbReference type="EC" id="2.7.1.130" evidence="3 13"/>
<comment type="catalytic activity">
    <reaction evidence="13">
        <text>a lipid A disaccharide + ATP = a lipid IVA + ADP + H(+)</text>
        <dbReference type="Rhea" id="RHEA:67840"/>
        <dbReference type="ChEBI" id="CHEBI:15378"/>
        <dbReference type="ChEBI" id="CHEBI:30616"/>
        <dbReference type="ChEBI" id="CHEBI:176343"/>
        <dbReference type="ChEBI" id="CHEBI:176425"/>
        <dbReference type="ChEBI" id="CHEBI:456216"/>
        <dbReference type="EC" id="2.7.1.130"/>
    </reaction>
</comment>
<evidence type="ECO:0000256" key="7">
    <source>
        <dbReference type="ARBA" id="ARBA00022679"/>
    </source>
</evidence>
<dbReference type="EMBL" id="RQFT01000012">
    <property type="protein sequence ID" value="TGL03018.1"/>
    <property type="molecule type" value="Genomic_DNA"/>
</dbReference>
<keyword evidence="5 13" id="KW-0444">Lipid biosynthesis</keyword>
<proteinExistence type="inferred from homology"/>
<evidence type="ECO:0000256" key="10">
    <source>
        <dbReference type="ARBA" id="ARBA00022840"/>
    </source>
</evidence>
<evidence type="ECO:0000256" key="4">
    <source>
        <dbReference type="ARBA" id="ARBA00016436"/>
    </source>
</evidence>
<gene>
    <name evidence="13 14" type="primary">lpxK</name>
    <name evidence="14" type="ORF">EHQ43_14525</name>
</gene>
<comment type="function">
    <text evidence="1 13">Transfers the gamma-phosphate of ATP to the 4'-position of a tetraacyldisaccharide 1-phosphate intermediate (termed DS-1-P) to form tetraacyldisaccharide 1,4'-bis-phosphate (lipid IVA).</text>
</comment>
<dbReference type="GO" id="GO:0009245">
    <property type="term" value="P:lipid A biosynthetic process"/>
    <property type="evidence" value="ECO:0007669"/>
    <property type="project" value="UniProtKB-UniRule"/>
</dbReference>
<dbReference type="Pfam" id="PF02606">
    <property type="entry name" value="LpxK"/>
    <property type="match status" value="1"/>
</dbReference>
<dbReference type="GO" id="GO:0005524">
    <property type="term" value="F:ATP binding"/>
    <property type="evidence" value="ECO:0007669"/>
    <property type="project" value="UniProtKB-UniRule"/>
</dbReference>
<evidence type="ECO:0000313" key="15">
    <source>
        <dbReference type="Proteomes" id="UP000297641"/>
    </source>
</evidence>
<name>A0A7I0IIR1_9LEPT</name>
<dbReference type="GO" id="GO:0009244">
    <property type="term" value="P:lipopolysaccharide core region biosynthetic process"/>
    <property type="evidence" value="ECO:0007669"/>
    <property type="project" value="TreeGrafter"/>
</dbReference>
<dbReference type="UniPathway" id="UPA00359">
    <property type="reaction ID" value="UER00482"/>
</dbReference>
<evidence type="ECO:0000256" key="9">
    <source>
        <dbReference type="ARBA" id="ARBA00022777"/>
    </source>
</evidence>
<comment type="caution">
    <text evidence="14">The sequence shown here is derived from an EMBL/GenBank/DDBJ whole genome shotgun (WGS) entry which is preliminary data.</text>
</comment>
<keyword evidence="11 13" id="KW-0443">Lipid metabolism</keyword>
<dbReference type="AlphaFoldDB" id="A0A7I0IIR1"/>
<comment type="pathway">
    <text evidence="2 13">Glycolipid biosynthesis; lipid IV(A) biosynthesis; lipid IV(A) from (3R)-3-hydroxytetradecanoyl-[acyl-carrier-protein] and UDP-N-acetyl-alpha-D-glucosamine: step 6/6.</text>
</comment>
<evidence type="ECO:0000256" key="2">
    <source>
        <dbReference type="ARBA" id="ARBA00004870"/>
    </source>
</evidence>
<keyword evidence="6 13" id="KW-0441">Lipid A biosynthesis</keyword>
<evidence type="ECO:0000256" key="5">
    <source>
        <dbReference type="ARBA" id="ARBA00022516"/>
    </source>
</evidence>
<dbReference type="NCBIfam" id="TIGR00682">
    <property type="entry name" value="lpxK"/>
    <property type="match status" value="1"/>
</dbReference>
<comment type="similarity">
    <text evidence="13">Belongs to the LpxK family.</text>
</comment>
<keyword evidence="10 13" id="KW-0067">ATP-binding</keyword>
<accession>A0A7I0IIR1</accession>
<evidence type="ECO:0000256" key="3">
    <source>
        <dbReference type="ARBA" id="ARBA00012071"/>
    </source>
</evidence>
<dbReference type="RefSeq" id="WP_135771569.1">
    <property type="nucleotide sequence ID" value="NZ_RQFT01000012.1"/>
</dbReference>
<keyword evidence="8 13" id="KW-0547">Nucleotide-binding</keyword>
<protein>
    <recommendedName>
        <fullName evidence="4 13">Tetraacyldisaccharide 4'-kinase</fullName>
        <ecNumber evidence="3 13">2.7.1.130</ecNumber>
    </recommendedName>
    <alternativeName>
        <fullName evidence="12 13">Lipid A 4'-kinase</fullName>
    </alternativeName>
</protein>
<evidence type="ECO:0000256" key="6">
    <source>
        <dbReference type="ARBA" id="ARBA00022556"/>
    </source>
</evidence>
<evidence type="ECO:0000256" key="12">
    <source>
        <dbReference type="ARBA" id="ARBA00029757"/>
    </source>
</evidence>
<evidence type="ECO:0000256" key="11">
    <source>
        <dbReference type="ARBA" id="ARBA00023098"/>
    </source>
</evidence>
<feature type="binding site" evidence="13">
    <location>
        <begin position="43"/>
        <end position="50"/>
    </location>
    <ligand>
        <name>ATP</name>
        <dbReference type="ChEBI" id="CHEBI:30616"/>
    </ligand>
</feature>
<dbReference type="PANTHER" id="PTHR42724">
    <property type="entry name" value="TETRAACYLDISACCHARIDE 4'-KINASE"/>
    <property type="match status" value="1"/>
</dbReference>
<reference evidence="14 15" key="1">
    <citation type="journal article" date="2019" name="PLoS Negl. Trop. Dis.">
        <title>Revisiting the worldwide diversity of Leptospira species in the environment.</title>
        <authorList>
            <person name="Vincent A.T."/>
            <person name="Schiettekatte O."/>
            <person name="Bourhy P."/>
            <person name="Veyrier F.J."/>
            <person name="Picardeau M."/>
        </authorList>
    </citation>
    <scope>NUCLEOTIDE SEQUENCE [LARGE SCALE GENOMIC DNA]</scope>
    <source>
        <strain evidence="14 15">201800273</strain>
    </source>
</reference>
<dbReference type="GO" id="GO:0005886">
    <property type="term" value="C:plasma membrane"/>
    <property type="evidence" value="ECO:0007669"/>
    <property type="project" value="TreeGrafter"/>
</dbReference>
<sequence>MKVILFLFYPLSWLYQFLFWVKQSTIKPIVIPDVLVISVGNITVGGTGKTPFVQYLVRYFQKTNKDYAITILSRGYKAKKSDEGAILPDGKSPHLYGDEPSQHKDLFPSVQVIIGKNRWKSFQTHNQIQSPKHIVILDDGFQHKQIYRDFDIVLLDANAPFANGLTIPLGFLREPITHLKRAHSIVFTKLTEKNRNVIKLAKDILNKKQINVPESVSFFQSNLVEMNFDLLQKNVIEKQVYLSKEKPNGGYFLFTGVGNPRNVLETAESILGENKIQYRFFPDHYEFEESVLFSLIQNRLKDSIFVTTEKDWVKVRTQSGFLETLKKQNIRLFVLKIEVVLAEEQKFGSMLAGLVSTYEVKNGLASKTG</sequence>
<dbReference type="GO" id="GO:0009029">
    <property type="term" value="F:lipid-A 4'-kinase activity"/>
    <property type="evidence" value="ECO:0007669"/>
    <property type="project" value="UniProtKB-UniRule"/>
</dbReference>
<dbReference type="InterPro" id="IPR003758">
    <property type="entry name" value="LpxK"/>
</dbReference>
<dbReference type="HAMAP" id="MF_00409">
    <property type="entry name" value="LpxK"/>
    <property type="match status" value="1"/>
</dbReference>
<evidence type="ECO:0000256" key="8">
    <source>
        <dbReference type="ARBA" id="ARBA00022741"/>
    </source>
</evidence>
<keyword evidence="9 13" id="KW-0418">Kinase</keyword>
<organism evidence="14 15">
    <name type="scientific">Leptospira bouyouniensis</name>
    <dbReference type="NCBI Taxonomy" id="2484911"/>
    <lineage>
        <taxon>Bacteria</taxon>
        <taxon>Pseudomonadati</taxon>
        <taxon>Spirochaetota</taxon>
        <taxon>Spirochaetia</taxon>
        <taxon>Leptospirales</taxon>
        <taxon>Leptospiraceae</taxon>
        <taxon>Leptospira</taxon>
    </lineage>
</organism>
<dbReference type="PANTHER" id="PTHR42724:SF1">
    <property type="entry name" value="TETRAACYLDISACCHARIDE 4'-KINASE, MITOCHONDRIAL-RELATED"/>
    <property type="match status" value="1"/>
</dbReference>
<dbReference type="Proteomes" id="UP000297641">
    <property type="component" value="Unassembled WGS sequence"/>
</dbReference>
<keyword evidence="7 13" id="KW-0808">Transferase</keyword>
<evidence type="ECO:0000256" key="13">
    <source>
        <dbReference type="HAMAP-Rule" id="MF_00409"/>
    </source>
</evidence>